<accession>A0AAV4V6F7</accession>
<evidence type="ECO:0000313" key="1">
    <source>
        <dbReference type="EMBL" id="GIY65604.1"/>
    </source>
</evidence>
<gene>
    <name evidence="1" type="ORF">CEXT_567321</name>
</gene>
<dbReference type="EMBL" id="BPLR01014010">
    <property type="protein sequence ID" value="GIY65604.1"/>
    <property type="molecule type" value="Genomic_DNA"/>
</dbReference>
<dbReference type="Proteomes" id="UP001054945">
    <property type="component" value="Unassembled WGS sequence"/>
</dbReference>
<organism evidence="1 2">
    <name type="scientific">Caerostris extrusa</name>
    <name type="common">Bark spider</name>
    <name type="synonym">Caerostris bankana</name>
    <dbReference type="NCBI Taxonomy" id="172846"/>
    <lineage>
        <taxon>Eukaryota</taxon>
        <taxon>Metazoa</taxon>
        <taxon>Ecdysozoa</taxon>
        <taxon>Arthropoda</taxon>
        <taxon>Chelicerata</taxon>
        <taxon>Arachnida</taxon>
        <taxon>Araneae</taxon>
        <taxon>Araneomorphae</taxon>
        <taxon>Entelegynae</taxon>
        <taxon>Araneoidea</taxon>
        <taxon>Araneidae</taxon>
        <taxon>Caerostris</taxon>
    </lineage>
</organism>
<keyword evidence="2" id="KW-1185">Reference proteome</keyword>
<name>A0AAV4V6F7_CAEEX</name>
<sequence length="125" mass="14256">MTEGCLEIHRPLLISNGKCQSSHGPGYRTLSEVQWMGRCGTRQHQFQMEGKGRIDPFILVRRAFVIIDVVHVNNENSGSTSLRISQIERRYVQTVLRYEFPVQGASTNNFPVCMSILKKLYSSPK</sequence>
<dbReference type="AlphaFoldDB" id="A0AAV4V6F7"/>
<reference evidence="1 2" key="1">
    <citation type="submission" date="2021-06" db="EMBL/GenBank/DDBJ databases">
        <title>Caerostris extrusa draft genome.</title>
        <authorList>
            <person name="Kono N."/>
            <person name="Arakawa K."/>
        </authorList>
    </citation>
    <scope>NUCLEOTIDE SEQUENCE [LARGE SCALE GENOMIC DNA]</scope>
</reference>
<comment type="caution">
    <text evidence="1">The sequence shown here is derived from an EMBL/GenBank/DDBJ whole genome shotgun (WGS) entry which is preliminary data.</text>
</comment>
<proteinExistence type="predicted"/>
<protein>
    <submittedName>
        <fullName evidence="1">Uncharacterized protein</fullName>
    </submittedName>
</protein>
<evidence type="ECO:0000313" key="2">
    <source>
        <dbReference type="Proteomes" id="UP001054945"/>
    </source>
</evidence>